<evidence type="ECO:0000259" key="7">
    <source>
        <dbReference type="SMART" id="SM00199"/>
    </source>
</evidence>
<dbReference type="Gene3D" id="2.40.50.40">
    <property type="match status" value="1"/>
</dbReference>
<dbReference type="OMA" id="YEHTGSH"/>
<dbReference type="PANTHER" id="PTHR12015">
    <property type="entry name" value="SMALL INDUCIBLE CYTOKINE A"/>
    <property type="match status" value="1"/>
</dbReference>
<evidence type="ECO:0000313" key="8">
    <source>
        <dbReference type="Ensembl" id="ENSJHYP00000020619.1"/>
    </source>
</evidence>
<dbReference type="Ensembl" id="ENSJHYT00000024860.1">
    <property type="protein sequence ID" value="ENSJHYP00000020619.1"/>
    <property type="gene ID" value="ENSJHYG00000015609.1"/>
</dbReference>
<dbReference type="AlphaFoldDB" id="A0A8C5NSF1"/>
<feature type="region of interest" description="Disordered" evidence="6">
    <location>
        <begin position="17"/>
        <end position="36"/>
    </location>
</feature>
<evidence type="ECO:0000256" key="5">
    <source>
        <dbReference type="ARBA" id="ARBA00022729"/>
    </source>
</evidence>
<keyword evidence="4" id="KW-0964">Secreted</keyword>
<accession>A0A8C5NSF1</accession>
<reference evidence="8" key="1">
    <citation type="submission" date="2025-08" db="UniProtKB">
        <authorList>
            <consortium name="Ensembl"/>
        </authorList>
    </citation>
    <scope>IDENTIFICATION</scope>
</reference>
<keyword evidence="5" id="KW-0732">Signal</keyword>
<dbReference type="FunFam" id="2.40.50.40:FF:000002">
    <property type="entry name" value="C-C motif chemokine"/>
    <property type="match status" value="1"/>
</dbReference>
<name>A0A8C5NSF1_JUNHY</name>
<proteinExistence type="inferred from homology"/>
<dbReference type="SUPFAM" id="SSF54117">
    <property type="entry name" value="Interleukin 8-like chemokines"/>
    <property type="match status" value="1"/>
</dbReference>
<feature type="domain" description="Chemokine interleukin-8-like" evidence="7">
    <location>
        <begin position="73"/>
        <end position="131"/>
    </location>
</feature>
<dbReference type="GO" id="GO:0008009">
    <property type="term" value="F:chemokine activity"/>
    <property type="evidence" value="ECO:0007669"/>
    <property type="project" value="InterPro"/>
</dbReference>
<evidence type="ECO:0000313" key="9">
    <source>
        <dbReference type="Proteomes" id="UP000694408"/>
    </source>
</evidence>
<dbReference type="SMART" id="SM00199">
    <property type="entry name" value="SCY"/>
    <property type="match status" value="1"/>
</dbReference>
<dbReference type="InterPro" id="IPR039809">
    <property type="entry name" value="Chemokine_b/g/d"/>
</dbReference>
<keyword evidence="9" id="KW-1185">Reference proteome</keyword>
<evidence type="ECO:0000256" key="6">
    <source>
        <dbReference type="SAM" id="MobiDB-lite"/>
    </source>
</evidence>
<protein>
    <recommendedName>
        <fullName evidence="7">Chemokine interleukin-8-like domain-containing protein</fullName>
    </recommendedName>
</protein>
<dbReference type="GO" id="GO:0005615">
    <property type="term" value="C:extracellular space"/>
    <property type="evidence" value="ECO:0007669"/>
    <property type="project" value="UniProtKB-KW"/>
</dbReference>
<dbReference type="CDD" id="cd00272">
    <property type="entry name" value="Chemokine_CC"/>
    <property type="match status" value="1"/>
</dbReference>
<comment type="similarity">
    <text evidence="2">Belongs to the intercrine beta (chemokine CC) family.</text>
</comment>
<evidence type="ECO:0000256" key="4">
    <source>
        <dbReference type="ARBA" id="ARBA00022525"/>
    </source>
</evidence>
<evidence type="ECO:0000256" key="2">
    <source>
        <dbReference type="ARBA" id="ARBA00010868"/>
    </source>
</evidence>
<evidence type="ECO:0000256" key="3">
    <source>
        <dbReference type="ARBA" id="ARBA00022514"/>
    </source>
</evidence>
<dbReference type="Proteomes" id="UP000694408">
    <property type="component" value="Unplaced"/>
</dbReference>
<dbReference type="Pfam" id="PF00048">
    <property type="entry name" value="IL8"/>
    <property type="match status" value="1"/>
</dbReference>
<comment type="subcellular location">
    <subcellularLocation>
        <location evidence="1">Secreted</location>
    </subcellularLocation>
</comment>
<sequence>MFPSLVAVCLYKEGRTQGSHTRNSEGHSATVQPHSYNSPLPKRTMKTFTAALSVLFVVVFCHQATSSPISLHSGPCCVEYNPGPLPLSRVKNYVPTGSHCSQPAVIFTTIKNKLVCANPNDKWVKDIMNQLKDNKHSR</sequence>
<organism evidence="8 9">
    <name type="scientific">Junco hyemalis</name>
    <name type="common">Dark-eyed junco</name>
    <dbReference type="NCBI Taxonomy" id="40217"/>
    <lineage>
        <taxon>Eukaryota</taxon>
        <taxon>Metazoa</taxon>
        <taxon>Chordata</taxon>
        <taxon>Craniata</taxon>
        <taxon>Vertebrata</taxon>
        <taxon>Euteleostomi</taxon>
        <taxon>Archelosauria</taxon>
        <taxon>Archosauria</taxon>
        <taxon>Dinosauria</taxon>
        <taxon>Saurischia</taxon>
        <taxon>Theropoda</taxon>
        <taxon>Coelurosauria</taxon>
        <taxon>Aves</taxon>
        <taxon>Neognathae</taxon>
        <taxon>Neoaves</taxon>
        <taxon>Telluraves</taxon>
        <taxon>Australaves</taxon>
        <taxon>Passeriformes</taxon>
        <taxon>Passerellidae</taxon>
        <taxon>Junco</taxon>
    </lineage>
</organism>
<evidence type="ECO:0000256" key="1">
    <source>
        <dbReference type="ARBA" id="ARBA00004613"/>
    </source>
</evidence>
<dbReference type="InterPro" id="IPR036048">
    <property type="entry name" value="Interleukin_8-like_sf"/>
</dbReference>
<keyword evidence="3" id="KW-0202">Cytokine</keyword>
<dbReference type="GO" id="GO:0006955">
    <property type="term" value="P:immune response"/>
    <property type="evidence" value="ECO:0007669"/>
    <property type="project" value="InterPro"/>
</dbReference>
<reference evidence="8" key="2">
    <citation type="submission" date="2025-09" db="UniProtKB">
        <authorList>
            <consortium name="Ensembl"/>
        </authorList>
    </citation>
    <scope>IDENTIFICATION</scope>
</reference>
<dbReference type="InterPro" id="IPR001811">
    <property type="entry name" value="Chemokine_IL8-like_dom"/>
</dbReference>
<dbReference type="PANTHER" id="PTHR12015:SF183">
    <property type="entry name" value="C-C MOTIF CHEMOKINE 3"/>
    <property type="match status" value="1"/>
</dbReference>